<feature type="binding site" evidence="4">
    <location>
        <begin position="82"/>
        <end position="83"/>
    </location>
    <ligand>
        <name>substrate</name>
    </ligand>
</feature>
<dbReference type="HAMAP" id="MF_01989">
    <property type="entry name" value="Cyc_amidohydrol"/>
    <property type="match status" value="1"/>
</dbReference>
<dbReference type="UniPathway" id="UPA00008">
    <property type="reaction ID" value="UER00502"/>
</dbReference>
<evidence type="ECO:0000313" key="5">
    <source>
        <dbReference type="EMBL" id="MBB6510837.1"/>
    </source>
</evidence>
<evidence type="ECO:0000256" key="1">
    <source>
        <dbReference type="ARBA" id="ARBA00010947"/>
    </source>
</evidence>
<comment type="caution">
    <text evidence="4">Lacks conserved residue(s) required for the propagation of feature annotation.</text>
</comment>
<comment type="subunit">
    <text evidence="2 4">Homotetramer.</text>
</comment>
<evidence type="ECO:0000256" key="2">
    <source>
        <dbReference type="ARBA" id="ARBA00011881"/>
    </source>
</evidence>
<dbReference type="InterPro" id="IPR043007">
    <property type="entry name" value="AtzD/Barbiturase_RUC"/>
</dbReference>
<feature type="site" description="Important for substrate specificity" evidence="4">
    <location>
        <position position="315"/>
    </location>
</feature>
<comment type="catalytic activity">
    <reaction evidence="4">
        <text>cyanurate + H2O = 1-carboxybiuret + H(+)</text>
        <dbReference type="Rhea" id="RHEA:70363"/>
        <dbReference type="ChEBI" id="CHEBI:15377"/>
        <dbReference type="ChEBI" id="CHEBI:15378"/>
        <dbReference type="ChEBI" id="CHEBI:38028"/>
        <dbReference type="ChEBI" id="CHEBI:142864"/>
        <dbReference type="EC" id="3.5.2.15"/>
    </reaction>
</comment>
<feature type="binding site" evidence="4">
    <location>
        <position position="194"/>
    </location>
    <ligand>
        <name>substrate</name>
    </ligand>
</feature>
<dbReference type="AlphaFoldDB" id="A0A7X0JQ30"/>
<dbReference type="GO" id="GO:0018753">
    <property type="term" value="F:cyanuric acid amidohydrolase activity"/>
    <property type="evidence" value="ECO:0007669"/>
    <property type="project" value="UniProtKB-UniRule"/>
</dbReference>
<evidence type="ECO:0000256" key="4">
    <source>
        <dbReference type="HAMAP-Rule" id="MF_01989"/>
    </source>
</evidence>
<accession>A0A7X0JQ30</accession>
<dbReference type="GO" id="GO:0019381">
    <property type="term" value="P:atrazine catabolic process"/>
    <property type="evidence" value="ECO:0007669"/>
    <property type="project" value="UniProtKB-UniRule"/>
</dbReference>
<gene>
    <name evidence="5" type="ORF">F4695_004229</name>
</gene>
<feature type="binding site" evidence="4">
    <location>
        <position position="58"/>
    </location>
    <ligand>
        <name>substrate</name>
    </ligand>
</feature>
<dbReference type="Gene3D" id="3.30.1330.180">
    <property type="entry name" value="Cyanuric acid hydrolase/Barbiturase, RU B"/>
    <property type="match status" value="1"/>
</dbReference>
<comment type="function">
    <text evidence="4">Responsible for the hydrolysis of cyanuric acid, an intermediate formed during catabolism of s-triazine based compounds in herbicides such as atrazine and polymers such as melamine. Catalyzes the hydrolytic opening of the s-triazine ring of cyanuric acid (2,4,6-trihydroxy-s-triazine) to yield carbon dioxide and carboxybiuret, which spontaneously decarboxylates to biuret.</text>
</comment>
<comment type="similarity">
    <text evidence="1 4">Belongs to the cyclic amide hydrolase (CyAH) family.</text>
</comment>
<reference evidence="5 6" key="1">
    <citation type="submission" date="2020-08" db="EMBL/GenBank/DDBJ databases">
        <title>The Agave Microbiome: Exploring the role of microbial communities in plant adaptations to desert environments.</title>
        <authorList>
            <person name="Partida-Martinez L.P."/>
        </authorList>
    </citation>
    <scope>NUCLEOTIDE SEQUENCE [LARGE SCALE GENOMIC DNA]</scope>
    <source>
        <strain evidence="5 6">AS3.12</strain>
    </source>
</reference>
<protein>
    <recommendedName>
        <fullName evidence="4">Cyanuric acid amidohydrolase</fullName>
        <shortName evidence="4">CAH</shortName>
        <ecNumber evidence="4">3.5.2.15</ecNumber>
    </recommendedName>
</protein>
<dbReference type="Pfam" id="PF09663">
    <property type="entry name" value="Amido_AtzD_TrzD"/>
    <property type="match status" value="1"/>
</dbReference>
<proteinExistence type="inferred from homology"/>
<sequence length="360" mass="37291">MMQAATRTRRAHVFRVAASSPSDVSGVEAMFSAGLKPENVVAILGKTEGNGCVNDFTRGFATASFEALFARHGVEGVSLVMSGGTEGALSPHWTVFARESLIDDAADAGGPALAIGTSRTFHLPFHHLGRREQALMVAEGVITAMADAGIDDPADVHFVQIKCPFLTLARIGEADSTGHAVATRETLKSMGLSRGASALGVALALGEVDAATITDDVIGSRHDLFSSRASASAGVELTDHEIIVFGMSRAWNGPLAIDHAVMASAIDTASVHNARARLPERATIAAVLAKAEPDPSGMVGGRRHTMLDDSDIAGTRHARAFVGGVLAGVFGMTDLYVSGGAEHQVPPGGGPVAIIVEKER</sequence>
<comment type="caution">
    <text evidence="5">The sequence shown here is derived from an EMBL/GenBank/DDBJ whole genome shotgun (WGS) entry which is preliminary data.</text>
</comment>
<dbReference type="EMBL" id="JACHBU010000011">
    <property type="protein sequence ID" value="MBB6510837.1"/>
    <property type="molecule type" value="Genomic_DNA"/>
</dbReference>
<feature type="active site" evidence="4">
    <location>
        <position position="162"/>
    </location>
</feature>
<feature type="binding site" evidence="4">
    <location>
        <begin position="232"/>
        <end position="233"/>
    </location>
    <ligand>
        <name>substrate</name>
    </ligand>
</feature>
<comment type="pathway">
    <text evidence="4">Xenobiotic degradation; atrazine degradation; biuret from cyanurate: step 1/1.</text>
</comment>
<feature type="binding site" evidence="4">
    <location>
        <begin position="338"/>
        <end position="339"/>
    </location>
    <ligand>
        <name>substrate</name>
    </ligand>
</feature>
<dbReference type="Gene3D" id="3.30.1330.160">
    <property type="entry name" value="Cyanuric acid hydrolase/Barbituras, RU C"/>
    <property type="match status" value="1"/>
</dbReference>
<evidence type="ECO:0000256" key="3">
    <source>
        <dbReference type="ARBA" id="ARBA00022801"/>
    </source>
</evidence>
<dbReference type="NCBIfam" id="TIGR02714">
    <property type="entry name" value="amido_AtzD_TrzD"/>
    <property type="match status" value="1"/>
</dbReference>
<dbReference type="Proteomes" id="UP000585437">
    <property type="component" value="Unassembled WGS sequence"/>
</dbReference>
<feature type="active site" description="Nucleophile" evidence="4">
    <location>
        <position position="232"/>
    </location>
</feature>
<keyword evidence="3 4" id="KW-0378">Hydrolase</keyword>
<feature type="binding site" evidence="4">
    <location>
        <position position="319"/>
    </location>
    <ligand>
        <name>substrate</name>
    </ligand>
</feature>
<dbReference type="EC" id="3.5.2.15" evidence="4"/>
<feature type="region of interest" description="RU C" evidence="4">
    <location>
        <begin position="255"/>
        <end position="360"/>
    </location>
</feature>
<dbReference type="Gene3D" id="3.30.1330.170">
    <property type="entry name" value="Cyanuric acid hydrolase/Barbiturase, RU A"/>
    <property type="match status" value="1"/>
</dbReference>
<organism evidence="5 6">
    <name type="scientific">Rhizobium soli</name>
    <dbReference type="NCBI Taxonomy" id="424798"/>
    <lineage>
        <taxon>Bacteria</taxon>
        <taxon>Pseudomonadati</taxon>
        <taxon>Pseudomonadota</taxon>
        <taxon>Alphaproteobacteria</taxon>
        <taxon>Hyphomicrobiales</taxon>
        <taxon>Rhizobiaceae</taxon>
        <taxon>Rhizobium/Agrobacterium group</taxon>
        <taxon>Rhizobium</taxon>
    </lineage>
</organism>
<dbReference type="InterPro" id="IPR014086">
    <property type="entry name" value="AtzD/Barbiturase"/>
</dbReference>
<comment type="domain">
    <text evidence="4">The monomer structure is formed from three repeating units (RUs) that share the same structure as one another. The monomer, the active site and substrate all possess threefold rotational symmetry, to the extent that the active site possesses three potential Ser-Lys catalytic dyads. It is possible that any or all of the three active-site serines may act as nucleophile (albeit only one can do so per catalytic cycle).</text>
</comment>
<evidence type="ECO:0000313" key="6">
    <source>
        <dbReference type="Proteomes" id="UP000585437"/>
    </source>
</evidence>
<dbReference type="InterPro" id="IPR043008">
    <property type="entry name" value="AtzD/Barbiturase_RUA"/>
</dbReference>
<comment type="activity regulation">
    <text evidence="4">Inhibited by barbituric acid.</text>
</comment>
<feature type="region of interest" description="RU B" evidence="4">
    <location>
        <begin position="112"/>
        <end position="249"/>
    </location>
</feature>
<name>A0A7X0JQ30_9HYPH</name>
<dbReference type="InterPro" id="IPR043006">
    <property type="entry name" value="AtzD/Barbiturase_RUB"/>
</dbReference>
<keyword evidence="6" id="KW-1185">Reference proteome</keyword>
<feature type="region of interest" description="RU A" evidence="4">
    <location>
        <begin position="1"/>
        <end position="103"/>
    </location>
</feature>